<sequence length="312" mass="35394">MGFFFTILTHLLHGVMKLAGLTPQTLQIDHNTLMNIWLPKQTIINHLNHKKGKPLYVPPKKPAVLLLHCFAMDGIFLWFPQVLALTTKYSVYVPDLLFFGGSTTGRTERSVRFQAEVLAKGMEMLGVKKVMVVGLSYGGMVGFEMAKLYPNLVRSLVVSSTVVELTESISRESCKRFGGSSWSELLLPETVEGFKRMLSVGAHKLPWIPNFIYRGILETMFNNRKERNELLTAMVVPDKDANTDTNYSQRILMLWGEDDKIFNHEVANTMKIQLGAKTTLEYIKNAGHLLPLEQPFAYNRRLKHFLASSMLN</sequence>
<proteinExistence type="predicted"/>
<comment type="caution">
    <text evidence="1">The sequence shown here is derived from an EMBL/GenBank/DDBJ whole genome shotgun (WGS) entry which is preliminary data.</text>
</comment>
<protein>
    <submittedName>
        <fullName evidence="1">Uncharacterized protein</fullName>
    </submittedName>
</protein>
<reference evidence="2" key="1">
    <citation type="journal article" date="2022" name="Mol. Ecol. Resour.">
        <title>The genomes of chicory, endive, great burdock and yacon provide insights into Asteraceae palaeo-polyploidization history and plant inulin production.</title>
        <authorList>
            <person name="Fan W."/>
            <person name="Wang S."/>
            <person name="Wang H."/>
            <person name="Wang A."/>
            <person name="Jiang F."/>
            <person name="Liu H."/>
            <person name="Zhao H."/>
            <person name="Xu D."/>
            <person name="Zhang Y."/>
        </authorList>
    </citation>
    <scope>NUCLEOTIDE SEQUENCE [LARGE SCALE GENOMIC DNA]</scope>
    <source>
        <strain evidence="2">cv. Niubang</strain>
    </source>
</reference>
<accession>A0ACB9A296</accession>
<gene>
    <name evidence="1" type="ORF">L6452_28243</name>
</gene>
<organism evidence="1 2">
    <name type="scientific">Arctium lappa</name>
    <name type="common">Greater burdock</name>
    <name type="synonym">Lappa major</name>
    <dbReference type="NCBI Taxonomy" id="4217"/>
    <lineage>
        <taxon>Eukaryota</taxon>
        <taxon>Viridiplantae</taxon>
        <taxon>Streptophyta</taxon>
        <taxon>Embryophyta</taxon>
        <taxon>Tracheophyta</taxon>
        <taxon>Spermatophyta</taxon>
        <taxon>Magnoliopsida</taxon>
        <taxon>eudicotyledons</taxon>
        <taxon>Gunneridae</taxon>
        <taxon>Pentapetalae</taxon>
        <taxon>asterids</taxon>
        <taxon>campanulids</taxon>
        <taxon>Asterales</taxon>
        <taxon>Asteraceae</taxon>
        <taxon>Carduoideae</taxon>
        <taxon>Cardueae</taxon>
        <taxon>Arctiinae</taxon>
        <taxon>Arctium</taxon>
    </lineage>
</organism>
<keyword evidence="2" id="KW-1185">Reference proteome</keyword>
<evidence type="ECO:0000313" key="2">
    <source>
        <dbReference type="Proteomes" id="UP001055879"/>
    </source>
</evidence>
<evidence type="ECO:0000313" key="1">
    <source>
        <dbReference type="EMBL" id="KAI3702505.1"/>
    </source>
</evidence>
<dbReference type="Proteomes" id="UP001055879">
    <property type="component" value="Linkage Group LG09"/>
</dbReference>
<name>A0ACB9A296_ARCLA</name>
<dbReference type="EMBL" id="CM042055">
    <property type="protein sequence ID" value="KAI3702505.1"/>
    <property type="molecule type" value="Genomic_DNA"/>
</dbReference>
<reference evidence="1 2" key="2">
    <citation type="journal article" date="2022" name="Mol. Ecol. Resour.">
        <title>The genomes of chicory, endive, great burdock and yacon provide insights into Asteraceae paleo-polyploidization history and plant inulin production.</title>
        <authorList>
            <person name="Fan W."/>
            <person name="Wang S."/>
            <person name="Wang H."/>
            <person name="Wang A."/>
            <person name="Jiang F."/>
            <person name="Liu H."/>
            <person name="Zhao H."/>
            <person name="Xu D."/>
            <person name="Zhang Y."/>
        </authorList>
    </citation>
    <scope>NUCLEOTIDE SEQUENCE [LARGE SCALE GENOMIC DNA]</scope>
    <source>
        <strain evidence="2">cv. Niubang</strain>
    </source>
</reference>